<dbReference type="InterPro" id="IPR003961">
    <property type="entry name" value="FN3_dom"/>
</dbReference>
<dbReference type="InParanoid" id="A0A6P9D3R3"/>
<reference evidence="14" key="1">
    <citation type="submission" date="2025-08" db="UniProtKB">
        <authorList>
            <consortium name="RefSeq"/>
        </authorList>
    </citation>
    <scope>IDENTIFICATION</scope>
    <source>
        <tissue evidence="14">Blood</tissue>
    </source>
</reference>
<dbReference type="PANTHER" id="PTHR48423:SF1">
    <property type="entry name" value="INTERLEUKIN-27 RECEPTOR SUBUNIT ALPHA"/>
    <property type="match status" value="1"/>
</dbReference>
<evidence type="ECO:0000256" key="11">
    <source>
        <dbReference type="SAM" id="SignalP"/>
    </source>
</evidence>
<dbReference type="OMA" id="TCCCSLI"/>
<gene>
    <name evidence="14" type="primary">IL27RA</name>
</gene>
<dbReference type="InterPro" id="IPR036116">
    <property type="entry name" value="FN3_sf"/>
</dbReference>
<dbReference type="Proteomes" id="UP001652622">
    <property type="component" value="Unplaced"/>
</dbReference>
<feature type="signal peptide" evidence="11">
    <location>
        <begin position="1"/>
        <end position="19"/>
    </location>
</feature>
<evidence type="ECO:0000256" key="1">
    <source>
        <dbReference type="ARBA" id="ARBA00004479"/>
    </source>
</evidence>
<dbReference type="AlphaFoldDB" id="A0A6P9D3R3"/>
<evidence type="ECO:0000256" key="10">
    <source>
        <dbReference type="SAM" id="Phobius"/>
    </source>
</evidence>
<dbReference type="PROSITE" id="PS50853">
    <property type="entry name" value="FN3"/>
    <property type="match status" value="3"/>
</dbReference>
<dbReference type="SMART" id="SM00060">
    <property type="entry name" value="FN3"/>
    <property type="match status" value="3"/>
</dbReference>
<feature type="domain" description="Fibronectin type-III" evidence="12">
    <location>
        <begin position="326"/>
        <end position="423"/>
    </location>
</feature>
<sequence length="667" mass="75990">MRNRWNVAGLLLLVFKIAGLKNGNPEATMGLQCLQPFLSNFVNCSWLPWESQNANTTYVLHYQSLKLGKVLLSLNQVYSVVAQMGQNWLVIERRNLTHGDKYSVWMEVRSVDGIALSKKLNFSLDEIVKPCPPELDHVELDSTEAIVTWKNPRWSELHSDQPLTYAIRYKASIDHEWTYLQETHLDQGNHEFCDLKPFTCYEVQVRCMPENKKDFWSEWSSSKPFCTFEAAPLGQVDVWQKECVSDCQNESRLLLWKALDPEAAQGKILDYEVIFQDHNKTLHRINYNCCQTLIPITAQYISIAARNSVKKTLWANLSLEKTELPGPEEMTVVALEGLGFNVTWKPSIDSQWVQPQEYVVEWRKEIDDGAGELLNWTRTLGSSTSVLLRANFSSKVPYLVRVYGLYAHGRTASDSVRAYFKEEVPSAGPEGLQDRRLSSTATSISWKEIPLADRNGHIIHYTLYLKHLHPDILMVHAPISATERNYTVSDLEPGATYQVWMTGSTSAGEGVASAMHHFSTSVFHWQNILIVFLPVVILLVMGSIIVLLKYRRLVGLCQKVLPRWCWEKIPDPKHSGIAVEMNEESTAPTMEALTKCSTQFPEIMDIVDISEEIPEPSPSPSPPLPRSTAMAISGYEKRFLPTQEEILNWIEQERNNSPFSGLRERET</sequence>
<dbReference type="CTD" id="9466"/>
<feature type="domain" description="Fibronectin type-III" evidence="12">
    <location>
        <begin position="129"/>
        <end position="230"/>
    </location>
</feature>
<dbReference type="CDD" id="cd00063">
    <property type="entry name" value="FN3"/>
    <property type="match status" value="2"/>
</dbReference>
<dbReference type="Pfam" id="PF00041">
    <property type="entry name" value="fn3"/>
    <property type="match status" value="1"/>
</dbReference>
<keyword evidence="3 10" id="KW-0812">Transmembrane</keyword>
<feature type="transmembrane region" description="Helical" evidence="10">
    <location>
        <begin position="528"/>
        <end position="548"/>
    </location>
</feature>
<protein>
    <submittedName>
        <fullName evidence="14">Interleukin-27 receptor subunit alpha</fullName>
    </submittedName>
</protein>
<feature type="chain" id="PRO_5028199947" evidence="11">
    <location>
        <begin position="20"/>
        <end position="667"/>
    </location>
</feature>
<dbReference type="InterPro" id="IPR013783">
    <property type="entry name" value="Ig-like_fold"/>
</dbReference>
<name>A0A6P9D3R3_PANGU</name>
<evidence type="ECO:0000256" key="8">
    <source>
        <dbReference type="ARBA" id="ARBA00023170"/>
    </source>
</evidence>
<evidence type="ECO:0000256" key="9">
    <source>
        <dbReference type="ARBA" id="ARBA00023180"/>
    </source>
</evidence>
<evidence type="ECO:0000256" key="3">
    <source>
        <dbReference type="ARBA" id="ARBA00022692"/>
    </source>
</evidence>
<evidence type="ECO:0000256" key="4">
    <source>
        <dbReference type="ARBA" id="ARBA00022729"/>
    </source>
</evidence>
<dbReference type="GeneID" id="117675597"/>
<dbReference type="GO" id="GO:0005886">
    <property type="term" value="C:plasma membrane"/>
    <property type="evidence" value="ECO:0007669"/>
    <property type="project" value="UniProtKB-ARBA"/>
</dbReference>
<keyword evidence="9" id="KW-0325">Glycoprotein</keyword>
<accession>A0A6P9D3R3</accession>
<keyword evidence="6 10" id="KW-1133">Transmembrane helix</keyword>
<dbReference type="InterPro" id="IPR052672">
    <property type="entry name" value="Type1_Cytokine_Rcpt_Type2"/>
</dbReference>
<evidence type="ECO:0000313" key="14">
    <source>
        <dbReference type="RefSeq" id="XP_034290302.1"/>
    </source>
</evidence>
<organism evidence="13 14">
    <name type="scientific">Pantherophis guttatus</name>
    <name type="common">Corn snake</name>
    <name type="synonym">Elaphe guttata</name>
    <dbReference type="NCBI Taxonomy" id="94885"/>
    <lineage>
        <taxon>Eukaryota</taxon>
        <taxon>Metazoa</taxon>
        <taxon>Chordata</taxon>
        <taxon>Craniata</taxon>
        <taxon>Vertebrata</taxon>
        <taxon>Euteleostomi</taxon>
        <taxon>Lepidosauria</taxon>
        <taxon>Squamata</taxon>
        <taxon>Bifurcata</taxon>
        <taxon>Unidentata</taxon>
        <taxon>Episquamata</taxon>
        <taxon>Toxicofera</taxon>
        <taxon>Serpentes</taxon>
        <taxon>Colubroidea</taxon>
        <taxon>Colubridae</taxon>
        <taxon>Colubrinae</taxon>
        <taxon>Pantherophis</taxon>
    </lineage>
</organism>
<proteinExistence type="inferred from homology"/>
<evidence type="ECO:0000256" key="7">
    <source>
        <dbReference type="ARBA" id="ARBA00023136"/>
    </source>
</evidence>
<dbReference type="OrthoDB" id="5989951at2759"/>
<keyword evidence="7 10" id="KW-0472">Membrane</keyword>
<dbReference type="KEGG" id="pgut:117675597"/>
<evidence type="ECO:0000256" key="6">
    <source>
        <dbReference type="ARBA" id="ARBA00022989"/>
    </source>
</evidence>
<evidence type="ECO:0000256" key="5">
    <source>
        <dbReference type="ARBA" id="ARBA00022737"/>
    </source>
</evidence>
<keyword evidence="5" id="KW-0677">Repeat</keyword>
<dbReference type="PANTHER" id="PTHR48423">
    <property type="entry name" value="INTERLEUKIN-27 RECEPTOR SUBUNIT ALPHA"/>
    <property type="match status" value="1"/>
</dbReference>
<dbReference type="Gene3D" id="2.60.40.10">
    <property type="entry name" value="Immunoglobulins"/>
    <property type="match status" value="5"/>
</dbReference>
<dbReference type="RefSeq" id="XP_034290302.1">
    <property type="nucleotide sequence ID" value="XM_034434411.2"/>
</dbReference>
<keyword evidence="13" id="KW-1185">Reference proteome</keyword>
<comment type="subcellular location">
    <subcellularLocation>
        <location evidence="1">Membrane</location>
        <topology evidence="1">Single-pass type I membrane protein</topology>
    </subcellularLocation>
</comment>
<evidence type="ECO:0000313" key="13">
    <source>
        <dbReference type="Proteomes" id="UP001652622"/>
    </source>
</evidence>
<feature type="domain" description="Fibronectin type-III" evidence="12">
    <location>
        <begin position="428"/>
        <end position="523"/>
    </location>
</feature>
<dbReference type="SUPFAM" id="SSF49265">
    <property type="entry name" value="Fibronectin type III"/>
    <property type="match status" value="3"/>
</dbReference>
<keyword evidence="8 14" id="KW-0675">Receptor</keyword>
<keyword evidence="4 11" id="KW-0732">Signal</keyword>
<evidence type="ECO:0000256" key="2">
    <source>
        <dbReference type="ARBA" id="ARBA00008921"/>
    </source>
</evidence>
<comment type="similarity">
    <text evidence="2">Belongs to the type I cytokine receptor family. Type 2 subfamily.</text>
</comment>
<evidence type="ECO:0000259" key="12">
    <source>
        <dbReference type="PROSITE" id="PS50853"/>
    </source>
</evidence>